<dbReference type="Pfam" id="PF00501">
    <property type="entry name" value="AMP-binding"/>
    <property type="match status" value="3"/>
</dbReference>
<protein>
    <recommendedName>
        <fullName evidence="4">Carrier domain-containing protein</fullName>
    </recommendedName>
</protein>
<accession>A0A2C5XP72</accession>
<dbReference type="PANTHER" id="PTHR45527">
    <property type="entry name" value="NONRIBOSOMAL PEPTIDE SYNTHETASE"/>
    <property type="match status" value="1"/>
</dbReference>
<dbReference type="SUPFAM" id="SSF52777">
    <property type="entry name" value="CoA-dependent acyltransferases"/>
    <property type="match status" value="10"/>
</dbReference>
<dbReference type="Gene3D" id="3.30.559.10">
    <property type="entry name" value="Chloramphenicol acetyltransferase-like domain"/>
    <property type="match status" value="5"/>
</dbReference>
<dbReference type="GO" id="GO:0043041">
    <property type="term" value="P:amino acid activation for nonribosomal peptide biosynthetic process"/>
    <property type="evidence" value="ECO:0007669"/>
    <property type="project" value="TreeGrafter"/>
</dbReference>
<dbReference type="NCBIfam" id="NF003417">
    <property type="entry name" value="PRK04813.1"/>
    <property type="match status" value="3"/>
</dbReference>
<dbReference type="InterPro" id="IPR000873">
    <property type="entry name" value="AMP-dep_synth/lig_dom"/>
</dbReference>
<dbReference type="Gene3D" id="3.40.50.12780">
    <property type="entry name" value="N-terminal domain of ligase-like"/>
    <property type="match status" value="3"/>
</dbReference>
<feature type="domain" description="Carrier" evidence="4">
    <location>
        <begin position="1875"/>
        <end position="1952"/>
    </location>
</feature>
<evidence type="ECO:0000313" key="5">
    <source>
        <dbReference type="EMBL" id="PHH77499.1"/>
    </source>
</evidence>
<dbReference type="OrthoDB" id="416786at2759"/>
<evidence type="ECO:0000256" key="3">
    <source>
        <dbReference type="ARBA" id="ARBA00022598"/>
    </source>
</evidence>
<dbReference type="GO" id="GO:0031177">
    <property type="term" value="F:phosphopantetheine binding"/>
    <property type="evidence" value="ECO:0007669"/>
    <property type="project" value="TreeGrafter"/>
</dbReference>
<dbReference type="InterPro" id="IPR042099">
    <property type="entry name" value="ANL_N_sf"/>
</dbReference>
<evidence type="ECO:0000256" key="1">
    <source>
        <dbReference type="ARBA" id="ARBA00022450"/>
    </source>
</evidence>
<dbReference type="SUPFAM" id="SSF56801">
    <property type="entry name" value="Acetyl-CoA synthetase-like"/>
    <property type="match status" value="3"/>
</dbReference>
<feature type="domain" description="Carrier" evidence="4">
    <location>
        <begin position="3022"/>
        <end position="3104"/>
    </location>
</feature>
<reference evidence="5 6" key="1">
    <citation type="submission" date="2017-06" db="EMBL/GenBank/DDBJ databases">
        <title>Ant-infecting Ophiocordyceps genomes reveal a high diversity of potential behavioral manipulation genes and a possible major role for enterotoxins.</title>
        <authorList>
            <person name="De Bekker C."/>
            <person name="Evans H.C."/>
            <person name="Brachmann A."/>
            <person name="Hughes D.P."/>
        </authorList>
    </citation>
    <scope>NUCLEOTIDE SEQUENCE [LARGE SCALE GENOMIC DNA]</scope>
    <source>
        <strain evidence="5 6">1348a</strain>
    </source>
</reference>
<dbReference type="PANTHER" id="PTHR45527:SF2">
    <property type="entry name" value="FERRICROCIN SYNTHETASE (NONRIBOSOMAL PEPTIDE SIDEROPHORE SYNTHASE ) (EUROFUNG)"/>
    <property type="match status" value="1"/>
</dbReference>
<feature type="domain" description="Carrier" evidence="4">
    <location>
        <begin position="748"/>
        <end position="833"/>
    </location>
</feature>
<dbReference type="InterPro" id="IPR045851">
    <property type="entry name" value="AMP-bd_C_sf"/>
</dbReference>
<dbReference type="InterPro" id="IPR006162">
    <property type="entry name" value="Ppantetheine_attach_site"/>
</dbReference>
<dbReference type="Gene3D" id="1.10.1200.10">
    <property type="entry name" value="ACP-like"/>
    <property type="match status" value="3"/>
</dbReference>
<dbReference type="EMBL" id="NJEU01000265">
    <property type="protein sequence ID" value="PHH77499.1"/>
    <property type="molecule type" value="Genomic_DNA"/>
</dbReference>
<evidence type="ECO:0000313" key="6">
    <source>
        <dbReference type="Proteomes" id="UP000224854"/>
    </source>
</evidence>
<proteinExistence type="predicted"/>
<dbReference type="Proteomes" id="UP000224854">
    <property type="component" value="Unassembled WGS sequence"/>
</dbReference>
<name>A0A2C5XP72_9HYPO</name>
<dbReference type="Pfam" id="PF00550">
    <property type="entry name" value="PP-binding"/>
    <property type="match status" value="3"/>
</dbReference>
<dbReference type="PROSITE" id="PS00012">
    <property type="entry name" value="PHOSPHOPANTETHEINE"/>
    <property type="match status" value="3"/>
</dbReference>
<dbReference type="InterPro" id="IPR023213">
    <property type="entry name" value="CAT-like_dom_sf"/>
</dbReference>
<dbReference type="Gene3D" id="3.30.559.30">
    <property type="entry name" value="Nonribosomal peptide synthetase, condensation domain"/>
    <property type="match status" value="5"/>
</dbReference>
<dbReference type="PROSITE" id="PS00455">
    <property type="entry name" value="AMP_BINDING"/>
    <property type="match status" value="3"/>
</dbReference>
<dbReference type="InterPro" id="IPR001242">
    <property type="entry name" value="Condensation_dom"/>
</dbReference>
<keyword evidence="1" id="KW-0596">Phosphopantetheine</keyword>
<comment type="caution">
    <text evidence="5">The sequence shown here is derived from an EMBL/GenBank/DDBJ whole genome shotgun (WGS) entry which is preliminary data.</text>
</comment>
<keyword evidence="6" id="KW-1185">Reference proteome</keyword>
<dbReference type="Gene3D" id="3.30.300.30">
    <property type="match status" value="3"/>
</dbReference>
<dbReference type="GO" id="GO:0005737">
    <property type="term" value="C:cytoplasm"/>
    <property type="evidence" value="ECO:0007669"/>
    <property type="project" value="TreeGrafter"/>
</dbReference>
<organism evidence="5 6">
    <name type="scientific">Ophiocordyceps australis</name>
    <dbReference type="NCBI Taxonomy" id="1399860"/>
    <lineage>
        <taxon>Eukaryota</taxon>
        <taxon>Fungi</taxon>
        <taxon>Dikarya</taxon>
        <taxon>Ascomycota</taxon>
        <taxon>Pezizomycotina</taxon>
        <taxon>Sordariomycetes</taxon>
        <taxon>Hypocreomycetidae</taxon>
        <taxon>Hypocreales</taxon>
        <taxon>Ophiocordycipitaceae</taxon>
        <taxon>Ophiocordyceps</taxon>
    </lineage>
</organism>
<dbReference type="Pfam" id="PF00668">
    <property type="entry name" value="Condensation"/>
    <property type="match status" value="4"/>
</dbReference>
<dbReference type="FunFam" id="3.40.50.12780:FF:000024">
    <property type="entry name" value="Nonribosomal siderophore peptide synthase SidC"/>
    <property type="match status" value="1"/>
</dbReference>
<dbReference type="GO" id="GO:0044550">
    <property type="term" value="P:secondary metabolite biosynthetic process"/>
    <property type="evidence" value="ECO:0007669"/>
    <property type="project" value="TreeGrafter"/>
</dbReference>
<dbReference type="InterPro" id="IPR036736">
    <property type="entry name" value="ACP-like_sf"/>
</dbReference>
<dbReference type="InterPro" id="IPR020845">
    <property type="entry name" value="AMP-binding_CS"/>
</dbReference>
<sequence>MQTSMSQLPVTRLGPMHCRQQQSSYELETPISRVQDDAQLLRWQCCFDCHESKPDKDTCVEAFVKLVSHLVILQVGEAYCIQDSRRRGFILAHHIDDEHQAPTFIKCQDGQDIPSDFSIGKGKALQLHVDDVSGQVWLEALPNLVPEAALEALGHMLQDLIASLQQSQEKQCQREWTQSSLLNIPPAARPLVLFPYESVCSGRLDPEPALLHRQFEQRAAETPERTALDFLVDLENGNRMQYTYQQVDNAANALAAELAQLCAQSGIKTAAVLIGPSPELYVSYLAVLKAGMAFCPVPMDVPEARKKVLMADLKPAVLLVATSVHSRPCEFRTPTVTIDVTGHLVSCNTKSKTCSLAAETDVAYILYTSGSSGMPKGVEISHIAASCTISALSAHCGFLAQADSALRPIRWFQGAAPTFDISLFEIFWTLSTGSTLCCAPREFILQDMNKVVGHLNADITNITPSFASLLDPSLLRGLMVGGETLNTRLVRDFACHTSSRGHSQDRLGGIYNGYGPTETAIYCIAQSHVPVEQRGSVLGKPLATSGIMIVAERARTLQPVPMGAIGELVVTGPQVSSTGYLNRPDETARVFIDDAQWGRAYRTGDRARIVWNDAGEPVVEFLGRISDGQVKLRGRRVELGEVDKVLASRVQGIREILSCVWTLDRIVTLVVLEPRDGIVDFGLVRQRCLETAQRHLPDYMRPFRILQVEALPKSSSGKIDRRAASAYAQQTVGKSLEPLPTVEPLTNPQDAKMEQELVCILSEMLQYSCKPAHATLTAATALDEAGLDSLGAMRLLRDIRQKWPACQDTRLNPPMALLLKSGASIRSVFFPLVQDMDKEAETRRQLAQLSSRHMSEALNKLNLSNEADIDLILPTTCTQSQLAVSFAINPQSYVSHSVLRIKPGVSAQALTKAVETVVYQQAIYRCAILAVQTSLSPFIQVVLAPEAWQRLNEKTSRIVHRRARRALVSNEAQEWLDVAEKNMSLDSQRLYHIQIVESDSASDSTSLLVISVAHCICDGASIEVLMSDIARQMAGLEPLPRHGIYNVVLEWASNIEAKTDELWQGSLKGWEAQSLGSLSGNKATSHSTHGHAMVQYASGLTWQALQDKSIALGASPLTVLQASWALLLHYFSETDTEQVVFGSVISGHNVPSHAPAFSVLPCRIALPANQTVRQLLDGLTRASRFTQSRRHTSFGLFKTLPYTTALALQVYPQLSPEDAIPVPWTEIQRPAMRYDLAMFVEIFPQGLDSLGHQQESNQMTFKLTYHQYALSELAATCIVKQLDALTEAILASHAQDMTQGLPAHIPQRLLSVQGTRTAARDKKQASQLLHAQFEEQAVSTPHLLALSFYPSLDSPRVDVSYAELDARANSLAETLREEDAEIIPICMHRSVELYVAVLAILKAGSAWCPIDETSPLQRRTSLIARTQSKVLVTSTDSLPLVEPCLADKSLDGVRMVLVDQHAHDKTHAKPEARPGVLSLEYLSGKHLAYLLWTSGTTGEPKGVMMQHSAAAQAMRDLQSRVEHCSEAGQVRTLQLSAYSFDVFVQDVFYTWGVAGSVVSGPTELVLGSFVDFVWKSCPTHAHLTPSFGASITVNDIKGSTLQHVTFIGEKLTEDVAEAWAAPGIASHTYNTYGPAENAVVSTMRRFYAKGQDQAKAANVGFPLSQCTSYVVREIRAAQGKQDRWQLVPRYGVGELALGGAQMAKGYFGDAAKTAKAFIEGAGAIQERIYLTGDLVRLNDNGVEFLGRNDDLVKITGIRIELSEISAACAEIKKQGAAIEHVETLHLERPGSGNKVIVVFVSVKQDCLDTVELRSKVFQKARDLLPQYMVPGHVVILNTTMPRTASNKVNRKALEEVYRASDLKALAAEHGSKQQQSWTEQQLQVVQVMANVGQVAVESLSPQDSLAGLGLNSLGVTKLAWTLRQHLECHVGVMDLLRCQVTGELVDLVLSKLAPPEEASWLTRIKDALTKGLHGSMRPADTLSVLPATPTQESLIVETMMEPRAYWAHLVFDMSHLGAVDCHGLKEAWTAAADKFDILRTIFVPLAQLTVNNGDHGCIKWARQQGIHSTILQLVRKEPRVCWTWLSSHGHANQDDDLSQWAQKLQMKLAPTATVEPPWAVTYSERQGKLMLSMHHALYDGVSGDMLMDTVAKLYQKQALVQDEAMMQFERGMGLGLLPIASQRKEAASLWKKYLDKIRETTGPLNAVLPDLTQSRQEQPRRTLVATRLLPSSLVKVPPSTSFPPLPTLLQSAFGCILASYLELKAVVIGHNVSLRLLHSGLSRVMGPAMATVPLVIRADSGSAEELWTMMACESSTLLHSLHNLHPIDISKLINDGRHGKNIPFPGLFVYHPASDSKHGAQDIFRQVGAALTFHVEHPLALNVFEAQATIELTGNASCISQTQLELMLDQIIHQARAMTQSPRSRLDQIQNTMDRRLMSISGQDTTLLCMPKHVDPTERVSVHALENPEWIAAEQVVCHDAEMVSKTITYTQLEKLTNIMVSRLASHEAGLESDDIVAMYMGRDIKSLAVTLAIFRAGYVYLAVDEQLPKARKQAMIGDSKAKLIVTTEQLSKDLDLSLESDAWVLMLPDGENDIDVMLSWPTSPLDGEMGLGGYLIYTSGSTGRPKGVRVSNANLCHFIAAISTRITEASPVSARLGGTGKYLNLTSRAFDPHLTQIFVPWNLGYRVVIGNNWTAMLGNLQQVINQLGITHFGSVPSVLTRLRLRPQEVSSVKVVTTGGEKASTELLDMWTSETESGGDDKATLINFYGPTEVTIGCLGQAVDRHSTPRSLGKPLGDLEALLLCPNTGMEQVVARRGQVGELCMLGPQVALGYLNRPMEQDKSFQTTSLLGHGVRRMYRTGDMMRMMHDGTLEFLGRADQQAKIRGQRLELDEIVSFLKQSASHEGQVEFAAVVLNNEGVLGFAARRTAALVREEIEAEAELVQKPGRAISRLLERLEQKCEAGLPAFMVPTMVWVSRIPYLAASGKVDTKSLTKLAHEFAACQQNEERPDAQQDAAPGHDDLKTTEKVVAAAIDEVLGGQGCTSGIQTRPQSSLHGLGIDSLSALHVVSLLRKRGFPHLTMADTMSSSSTVASIARLADGMASRAPQQPSTRTMPVLGRAHLGPAGAGLANIAIEAVVPCLPLQSALVAQSLLWVSANSRRVEGRNGDSTALDVPYVTQFSYRLPRGSQVARWIKAAEQLVASEAMLRSCFVQNGQMLQVVLQWSSRLSPFEGEQDTAAMVAQMSVRPPIRIQVREDQDSGEIVMSFKMHHALFDRVAIDVLRKRLEQSYEGRRVVGGRSLELLESISSYCHALGGQMEATARREWETRLAKMYPCRVGGNGNGNNKTTKSMARWSQCLSYSAQDLATALCLAHTTRQASIVYGFVTSLRPLLSHVIGDIDDFIGPCLNTVVHTLSLDRGDETLSSLAHRVGEAHAAVCQGAMPLVSVEKVQRWAGCQGKLWDSLLSINLVTPQEPMEKGKSPPCPSVESSSDMALAIDVDVHTNGRIVLNLSSGGALDQPQLDRLGRLFERIVESCADDDTARVSHFVSLPSDVGSKAIIIARDAQDAFPQDEPFQEAMACVQAALCRLLDVKACDVAGKTWLYQIGLDSISVFPLVSLIKQTSNVQLNADAVLKARSVMGVARLVRQAKRALDKRVLDKRALESDRTRGNPRDKTSDKTVQQLATQVMFVATPLQAGMLSASLAIADKAYTYTHRVQLSAHALAADTAGLDCLVAAVRDTVQACEILRTHFIFTAHDEAPWIGIVSRSQQSHLVSWETLPSGRLSLTMHHALYDASSLEAMWEMLHQYYSQHLHGHGRGHGAATEHLFRPFAAMVSAAQEDSVAFWSSLLRDYSYTPLAFPHDSLQTSWAFHMTLGQDDLSLVQARCTSLGVTIKVAFELAWVKVLCQSLYRQADVVYGQVVSTAGACKQAVLGPTINTVPMRFSLVDKDSSKVLSVAEALVRLQRLNDDARGTTAMASLSRIQTLWRKSSQDQRRLPATLFQSLFVFDAVAAPLAPRCLFTPVDHETQATYDDYPLIVSFHMRGKILGVRLRAKTTSNPSHRVETVGKELDKTVKWLCQCKLDDDVAAMADLDLDSSSTTPPDLDLSSAVAKTANAILALAKTVLGTKICAKHIGLATPLVNMGLDSILAIRLSRLLKEQLGINASVFQLTKGASIHDLVKPMAPTDLANSETPTRSLVTVGDELKPHISKLLRLQDDAMASILPVLAGQRAHLEQWLHSGKRFLEAPWVYRVETPPLGAATVARCWTELRRLHPILRTTFVCTGADMALVQVTLSEQWAAQGRRGLAHVHDASKPIQALIQDHLVETNAVPSDLMEPPARLSLLEGLGGEALVLRLHHALYDAWTMAMIEDDLDRLLASTELCHDTTRHTTPDTAGSLRQVVCQIRDMRQRDAEESFWKQYLSGAQDTVLSMASQSSNACLSTTRDSSPLGPRFKTTYSAAAASSSVSNASLSAAIIVAYASTLRRFTTASRPTFGFSHASRALSSPDGTSTLDLTAARVPTLTLTPMCVDVCRPEKHQVASVQHHLAQLTKFAQSDRVRQFCPCFNTYVNIVFARDSVEHPSPKVLRRHRLSEPLASDYWTVAKPWPDSDSTIQGLDTQHLCPHQFFFTVVVCPSRHVKVTVSGDGSGLAMVTQLVSYFGSELERILDDDALLE</sequence>
<dbReference type="InterPro" id="IPR009081">
    <property type="entry name" value="PP-bd_ACP"/>
</dbReference>
<dbReference type="GO" id="GO:0016874">
    <property type="term" value="F:ligase activity"/>
    <property type="evidence" value="ECO:0007669"/>
    <property type="project" value="UniProtKB-KW"/>
</dbReference>
<keyword evidence="2" id="KW-0597">Phosphoprotein</keyword>
<dbReference type="SUPFAM" id="SSF47336">
    <property type="entry name" value="ACP-like"/>
    <property type="match status" value="3"/>
</dbReference>
<dbReference type="PROSITE" id="PS50075">
    <property type="entry name" value="CARRIER"/>
    <property type="match status" value="4"/>
</dbReference>
<evidence type="ECO:0000259" key="4">
    <source>
        <dbReference type="PROSITE" id="PS50075"/>
    </source>
</evidence>
<gene>
    <name evidence="5" type="ORF">CDD82_3480</name>
</gene>
<feature type="domain" description="Carrier" evidence="4">
    <location>
        <begin position="4113"/>
        <end position="4192"/>
    </location>
</feature>
<keyword evidence="3" id="KW-0436">Ligase</keyword>
<evidence type="ECO:0000256" key="2">
    <source>
        <dbReference type="ARBA" id="ARBA00022553"/>
    </source>
</evidence>